<dbReference type="Gene3D" id="3.50.50.60">
    <property type="entry name" value="FAD/NAD(P)-binding domain"/>
    <property type="match status" value="1"/>
</dbReference>
<feature type="signal peptide" evidence="6">
    <location>
        <begin position="1"/>
        <end position="18"/>
    </location>
</feature>
<dbReference type="Pfam" id="PF12831">
    <property type="entry name" value="FAD_oxidored"/>
    <property type="match status" value="1"/>
</dbReference>
<protein>
    <submittedName>
        <fullName evidence="9">Lysophospholipase L1-like esterase</fullName>
    </submittedName>
</protein>
<dbReference type="PANTHER" id="PTHR43498">
    <property type="entry name" value="FERREDOXIN:COB-COM HETERODISULFIDE REDUCTASE SUBUNIT A"/>
    <property type="match status" value="1"/>
</dbReference>
<keyword evidence="5" id="KW-0411">Iron-sulfur</keyword>
<dbReference type="InterPro" id="IPR039650">
    <property type="entry name" value="HdrA-like"/>
</dbReference>
<dbReference type="GO" id="GO:0051539">
    <property type="term" value="F:4 iron, 4 sulfur cluster binding"/>
    <property type="evidence" value="ECO:0007669"/>
    <property type="project" value="UniProtKB-KW"/>
</dbReference>
<sequence>MLRSLPSLLLSCSLSLSAAEPARDIIVYGGTSGGVTAAVQAARSGRSVVLISPTDHLGGLTSSGLGWIDLGDTEILGGLSREFFTAAYQHYQNDSAWNWEEKNLSMPGQNGPAFLSAEEIASVFEPKVAEAIFDHLIEEAGVNVVHGFLDPENGVLREGTSITSLRLEDGREFPGAMFIDASYEGDLLPGAGVSFIVGREANATYGETYNGIQTSRATKNQLPSGIDPYITPGDPSSGLIAGVSGDPAGTDGEADERLQAFCYRMVLTDVAENRVPIPQPAGYNEADYELLFRAIEAGQTSTFFKLSMMPNRKTDSNNASGMSTDFIGKNYGPGWNWTTLTHAERAALAKQHENWQRGLVWTLQNHSRVPAAIRNAYQKWGLPADEFTDNDHWPWQIYVREARRMVSDFVMTEDHCRGIQVASDPIALGAYAMDSHHVRRQVVQGEVRNEGDIQAALSAPYPIGYRAIIPKRSECSNLLVPWSLSASHMAFGSIRMEPVFMALGQSAALAADLALDQGIPVQDLSYSQLRPVLLAAGQALGELPPPQPEVVLDDADPSVTFVGTWLESSSTEGFVGSGYHHDNDQGQGSNSAFYPFQPSQAGFQRVYLRWTSHANRATSIPVDILHADGAASVRVNQRTHGGKWNLLGIFPFSSEPGQGIRIRTTDADGYVVVDAAGFAPVAEDDDSDGDGMPDIQEAVLGLDPDQSNALLIEGVKRHRALFGLHDVSEIQDLTLDGPELSRNGADTAELKISLSDDEGTLDALSRNLATTEQRRFFRAQIAGEPAGFLPKLAAGSPLTMVAYGTSLTANGAWVGVVRDWLEARYPGQVTVINSGLSGKNSAEGLARLQAKVLDYQPDVVILEFGTNDAFRYSDGTPSLTVAEARTNLEQMLDQIHAAQPDSECILQTMNTVWNSPAGSNASATLRPELADYFQMYREVAAARGLRLIDHEPNWAALQLRDPAAFEAAIPDGVHPTAAALEAHMIPYLKWKLAGGLPLP</sequence>
<dbReference type="GO" id="GO:0016788">
    <property type="term" value="F:hydrolase activity, acting on ester bonds"/>
    <property type="evidence" value="ECO:0007669"/>
    <property type="project" value="UniProtKB-ARBA"/>
</dbReference>
<dbReference type="InterPro" id="IPR036514">
    <property type="entry name" value="SGNH_hydro_sf"/>
</dbReference>
<dbReference type="PANTHER" id="PTHR43498:SF1">
    <property type="entry name" value="COB--COM HETERODISULFIDE REDUCTASE IRON-SULFUR SUBUNIT A"/>
    <property type="match status" value="1"/>
</dbReference>
<evidence type="ECO:0000256" key="3">
    <source>
        <dbReference type="ARBA" id="ARBA00023002"/>
    </source>
</evidence>
<dbReference type="RefSeq" id="WP_184020278.1">
    <property type="nucleotide sequence ID" value="NZ_JACHFD010000017.1"/>
</dbReference>
<evidence type="ECO:0000259" key="7">
    <source>
        <dbReference type="Pfam" id="PF13472"/>
    </source>
</evidence>
<comment type="caution">
    <text evidence="9">The sequence shown here is derived from an EMBL/GenBank/DDBJ whole genome shotgun (WGS) entry which is preliminary data.</text>
</comment>
<feature type="domain" description="Golvesin/Xly CBD-like" evidence="8">
    <location>
        <begin position="550"/>
        <end position="676"/>
    </location>
</feature>
<dbReference type="InterPro" id="IPR013830">
    <property type="entry name" value="SGNH_hydro"/>
</dbReference>
<dbReference type="AlphaFoldDB" id="A0A840VE18"/>
<dbReference type="InterPro" id="IPR036188">
    <property type="entry name" value="FAD/NAD-bd_sf"/>
</dbReference>
<accession>A0A840VE18</accession>
<name>A0A840VE18_9BACT</name>
<keyword evidence="1" id="KW-0004">4Fe-4S</keyword>
<evidence type="ECO:0000313" key="10">
    <source>
        <dbReference type="Proteomes" id="UP000557717"/>
    </source>
</evidence>
<dbReference type="Proteomes" id="UP000557717">
    <property type="component" value="Unassembled WGS sequence"/>
</dbReference>
<organism evidence="9 10">
    <name type="scientific">Haloferula luteola</name>
    <dbReference type="NCBI Taxonomy" id="595692"/>
    <lineage>
        <taxon>Bacteria</taxon>
        <taxon>Pseudomonadati</taxon>
        <taxon>Verrucomicrobiota</taxon>
        <taxon>Verrucomicrobiia</taxon>
        <taxon>Verrucomicrobiales</taxon>
        <taxon>Verrucomicrobiaceae</taxon>
        <taxon>Haloferula</taxon>
    </lineage>
</organism>
<evidence type="ECO:0000259" key="8">
    <source>
        <dbReference type="Pfam" id="PF25275"/>
    </source>
</evidence>
<evidence type="ECO:0000256" key="6">
    <source>
        <dbReference type="SAM" id="SignalP"/>
    </source>
</evidence>
<keyword evidence="10" id="KW-1185">Reference proteome</keyword>
<dbReference type="InterPro" id="IPR033803">
    <property type="entry name" value="CBD-like_Golvesin-Xly"/>
</dbReference>
<evidence type="ECO:0000256" key="4">
    <source>
        <dbReference type="ARBA" id="ARBA00023004"/>
    </source>
</evidence>
<gene>
    <name evidence="9" type="ORF">HNR46_003127</name>
</gene>
<feature type="domain" description="SGNH hydrolase-type esterase" evidence="7">
    <location>
        <begin position="803"/>
        <end position="978"/>
    </location>
</feature>
<keyword evidence="2" id="KW-0479">Metal-binding</keyword>
<dbReference type="SUPFAM" id="SSF51905">
    <property type="entry name" value="FAD/NAD(P)-binding domain"/>
    <property type="match status" value="1"/>
</dbReference>
<dbReference type="GO" id="GO:0046872">
    <property type="term" value="F:metal ion binding"/>
    <property type="evidence" value="ECO:0007669"/>
    <property type="project" value="UniProtKB-KW"/>
</dbReference>
<dbReference type="SUPFAM" id="SSF52266">
    <property type="entry name" value="SGNH hydrolase"/>
    <property type="match status" value="1"/>
</dbReference>
<dbReference type="EMBL" id="JACHFD010000017">
    <property type="protein sequence ID" value="MBB5352878.1"/>
    <property type="molecule type" value="Genomic_DNA"/>
</dbReference>
<dbReference type="Pfam" id="PF25275">
    <property type="entry name" value="Golvesin_C"/>
    <property type="match status" value="1"/>
</dbReference>
<reference evidence="9 10" key="1">
    <citation type="submission" date="2020-08" db="EMBL/GenBank/DDBJ databases">
        <title>Genomic Encyclopedia of Type Strains, Phase IV (KMG-IV): sequencing the most valuable type-strain genomes for metagenomic binning, comparative biology and taxonomic classification.</title>
        <authorList>
            <person name="Goeker M."/>
        </authorList>
    </citation>
    <scope>NUCLEOTIDE SEQUENCE [LARGE SCALE GENOMIC DNA]</scope>
    <source>
        <strain evidence="9 10">YC6886</strain>
    </source>
</reference>
<feature type="chain" id="PRO_5032670189" evidence="6">
    <location>
        <begin position="19"/>
        <end position="999"/>
    </location>
</feature>
<dbReference type="Pfam" id="PF13472">
    <property type="entry name" value="Lipase_GDSL_2"/>
    <property type="match status" value="1"/>
</dbReference>
<keyword evidence="4" id="KW-0408">Iron</keyword>
<evidence type="ECO:0000256" key="1">
    <source>
        <dbReference type="ARBA" id="ARBA00022485"/>
    </source>
</evidence>
<proteinExistence type="predicted"/>
<dbReference type="GO" id="GO:0016491">
    <property type="term" value="F:oxidoreductase activity"/>
    <property type="evidence" value="ECO:0007669"/>
    <property type="project" value="UniProtKB-KW"/>
</dbReference>
<evidence type="ECO:0000256" key="2">
    <source>
        <dbReference type="ARBA" id="ARBA00022723"/>
    </source>
</evidence>
<dbReference type="Gene3D" id="3.40.50.1110">
    <property type="entry name" value="SGNH hydrolase"/>
    <property type="match status" value="1"/>
</dbReference>
<keyword evidence="3" id="KW-0560">Oxidoreductase</keyword>
<keyword evidence="6" id="KW-0732">Signal</keyword>
<evidence type="ECO:0000256" key="5">
    <source>
        <dbReference type="ARBA" id="ARBA00023014"/>
    </source>
</evidence>
<evidence type="ECO:0000313" key="9">
    <source>
        <dbReference type="EMBL" id="MBB5352878.1"/>
    </source>
</evidence>